<keyword evidence="3" id="KW-0862">Zinc</keyword>
<evidence type="ECO:0000256" key="4">
    <source>
        <dbReference type="ARBA" id="ARBA00043263"/>
    </source>
</evidence>
<dbReference type="InterPro" id="IPR058647">
    <property type="entry name" value="BSH_CzcB-like"/>
</dbReference>
<evidence type="ECO:0000259" key="6">
    <source>
        <dbReference type="Pfam" id="PF25954"/>
    </source>
</evidence>
<name>A0A7S8FAZ9_9BACT</name>
<evidence type="ECO:0000256" key="5">
    <source>
        <dbReference type="ARBA" id="ARBA00058766"/>
    </source>
</evidence>
<dbReference type="GO" id="GO:0060003">
    <property type="term" value="P:copper ion export"/>
    <property type="evidence" value="ECO:0007669"/>
    <property type="project" value="TreeGrafter"/>
</dbReference>
<dbReference type="FunFam" id="2.40.420.20:FF:000006">
    <property type="entry name" value="RND family efflux transporter MFP subunit"/>
    <property type="match status" value="1"/>
</dbReference>
<dbReference type="FunFam" id="2.40.30.170:FF:000010">
    <property type="entry name" value="Efflux RND transporter periplasmic adaptor subunit"/>
    <property type="match status" value="1"/>
</dbReference>
<evidence type="ECO:0000256" key="1">
    <source>
        <dbReference type="ARBA" id="ARBA00009477"/>
    </source>
</evidence>
<protein>
    <recommendedName>
        <fullName evidence="11">Efflux RND transporter periplasmic adaptor subunit</fullName>
    </recommendedName>
</protein>
<dbReference type="Gene3D" id="1.10.287.470">
    <property type="entry name" value="Helix hairpin bin"/>
    <property type="match status" value="1"/>
</dbReference>
<dbReference type="GO" id="GO:0046914">
    <property type="term" value="F:transition metal ion binding"/>
    <property type="evidence" value="ECO:0007669"/>
    <property type="project" value="TreeGrafter"/>
</dbReference>
<dbReference type="AlphaFoldDB" id="A0A7S8FAZ9"/>
<dbReference type="GO" id="GO:0046686">
    <property type="term" value="P:response to cadmium ion"/>
    <property type="evidence" value="ECO:0007669"/>
    <property type="project" value="UniProtKB-KW"/>
</dbReference>
<sequence length="414" mass="45489">MKSSGKQWSFISGSRLKQNIEGYSAQELIRSLTVCLIIVVSMACENKPVDTSVGKQKLTLTQSGQLSLTPEELSRIKLELATVVQGQILSHREFPATVQANQNELAEVTTLIRGRVVKVHVDVGQDVKKGALLAMLHSVDLGVAEGDYLKAGARLYEAELAHLRAKELYENKAVSLAELQRREAAMKTARAEVREAQNRLQLLGVPTEEITRLDRELTIKADMPLRAPFDGRVIMRNITRGEVVETEQKLFTVANLTDVWVIGNVPEKDVRFIHKDQKVNVVVAAYPHAIFSGTITYLGDVLDPATRTMSLRVTVPNSDRLLKPEMFAVISVSATSSTDVLTVPLAAVQDGPAGKMVFVQREAGTFEARTVKLGNEEGDVVIVLEGVKTGEQVVTKGSFALKSEMERHKIEPSL</sequence>
<keyword evidence="4" id="KW-0105">Cadmium resistance</keyword>
<dbReference type="Gene3D" id="2.40.420.20">
    <property type="match status" value="1"/>
</dbReference>
<dbReference type="EMBL" id="CP047423">
    <property type="protein sequence ID" value="QPD02513.1"/>
    <property type="molecule type" value="Genomic_DNA"/>
</dbReference>
<dbReference type="Gene3D" id="2.40.50.100">
    <property type="match status" value="1"/>
</dbReference>
<dbReference type="InterPro" id="IPR006143">
    <property type="entry name" value="RND_pump_MFP"/>
</dbReference>
<dbReference type="Gene3D" id="2.40.30.170">
    <property type="match status" value="1"/>
</dbReference>
<comment type="similarity">
    <text evidence="1">Belongs to the membrane fusion protein (MFP) (TC 8.A.1) family.</text>
</comment>
<dbReference type="SUPFAM" id="SSF111369">
    <property type="entry name" value="HlyD-like secretion proteins"/>
    <property type="match status" value="1"/>
</dbReference>
<evidence type="ECO:0000259" key="8">
    <source>
        <dbReference type="Pfam" id="PF25975"/>
    </source>
</evidence>
<dbReference type="InterPro" id="IPR058649">
    <property type="entry name" value="CzcB_C"/>
</dbReference>
<dbReference type="NCBIfam" id="TIGR01730">
    <property type="entry name" value="RND_mfp"/>
    <property type="match status" value="1"/>
</dbReference>
<keyword evidence="2" id="KW-0813">Transport</keyword>
<dbReference type="GO" id="GO:0016020">
    <property type="term" value="C:membrane"/>
    <property type="evidence" value="ECO:0007669"/>
    <property type="project" value="InterPro"/>
</dbReference>
<dbReference type="Pfam" id="PF25975">
    <property type="entry name" value="CzcB_C"/>
    <property type="match status" value="1"/>
</dbReference>
<dbReference type="GO" id="GO:0022857">
    <property type="term" value="F:transmembrane transporter activity"/>
    <property type="evidence" value="ECO:0007669"/>
    <property type="project" value="InterPro"/>
</dbReference>
<dbReference type="Proteomes" id="UP000593737">
    <property type="component" value="Chromosome"/>
</dbReference>
<proteinExistence type="inferred from homology"/>
<evidence type="ECO:0000259" key="7">
    <source>
        <dbReference type="Pfam" id="PF25973"/>
    </source>
</evidence>
<evidence type="ECO:0000313" key="10">
    <source>
        <dbReference type="Proteomes" id="UP000593737"/>
    </source>
</evidence>
<evidence type="ECO:0000313" key="9">
    <source>
        <dbReference type="EMBL" id="QPD02513.1"/>
    </source>
</evidence>
<dbReference type="InterPro" id="IPR058792">
    <property type="entry name" value="Beta-barrel_RND_2"/>
</dbReference>
<accession>A0A7S8FAZ9</accession>
<dbReference type="PANTHER" id="PTHR30097:SF4">
    <property type="entry name" value="SLR6042 PROTEIN"/>
    <property type="match status" value="1"/>
</dbReference>
<feature type="domain" description="CzcB-like barrel-sandwich hybrid" evidence="7">
    <location>
        <begin position="105"/>
        <end position="255"/>
    </location>
</feature>
<dbReference type="Pfam" id="PF25973">
    <property type="entry name" value="BSH_CzcB"/>
    <property type="match status" value="1"/>
</dbReference>
<feature type="domain" description="CzcB-like C-terminal circularly permuted SH3-like" evidence="8">
    <location>
        <begin position="341"/>
        <end position="402"/>
    </location>
</feature>
<dbReference type="InterPro" id="IPR051909">
    <property type="entry name" value="MFP_Cation_Efflux"/>
</dbReference>
<gene>
    <name evidence="9" type="ORF">Nkreftii_000287</name>
</gene>
<dbReference type="KEGG" id="nkf:Nkreftii_000287"/>
<evidence type="ECO:0000256" key="3">
    <source>
        <dbReference type="ARBA" id="ARBA00022833"/>
    </source>
</evidence>
<reference evidence="9 10" key="1">
    <citation type="journal article" date="2020" name="ISME J.">
        <title>Enrichment and physiological characterization of a novel comammox Nitrospira indicates ammonium inhibition of complete nitrification.</title>
        <authorList>
            <person name="Sakoula D."/>
            <person name="Koch H."/>
            <person name="Frank J."/>
            <person name="Jetten M.S.M."/>
            <person name="van Kessel M.A.H.J."/>
            <person name="Lucker S."/>
        </authorList>
    </citation>
    <scope>NUCLEOTIDE SEQUENCE [LARGE SCALE GENOMIC DNA]</scope>
    <source>
        <strain evidence="9">Comreactor17</strain>
    </source>
</reference>
<comment type="function">
    <text evidence="5">CzcA and CzcB together would act in zinc efflux nearly as effectively as the complete czc efflux system (CzcABC). The CzcB protein is thought to funnel zinc cations to the CzcA transport protein.</text>
</comment>
<organism evidence="9 10">
    <name type="scientific">Candidatus Nitrospira kreftii</name>
    <dbReference type="NCBI Taxonomy" id="2652173"/>
    <lineage>
        <taxon>Bacteria</taxon>
        <taxon>Pseudomonadati</taxon>
        <taxon>Nitrospirota</taxon>
        <taxon>Nitrospiria</taxon>
        <taxon>Nitrospirales</taxon>
        <taxon>Nitrospiraceae</taxon>
        <taxon>Nitrospira</taxon>
    </lineage>
</organism>
<dbReference type="GO" id="GO:0015679">
    <property type="term" value="P:plasma membrane copper ion transport"/>
    <property type="evidence" value="ECO:0007669"/>
    <property type="project" value="TreeGrafter"/>
</dbReference>
<dbReference type="GO" id="GO:0030288">
    <property type="term" value="C:outer membrane-bounded periplasmic space"/>
    <property type="evidence" value="ECO:0007669"/>
    <property type="project" value="TreeGrafter"/>
</dbReference>
<dbReference type="PANTHER" id="PTHR30097">
    <property type="entry name" value="CATION EFFLUX SYSTEM PROTEIN CUSB"/>
    <property type="match status" value="1"/>
</dbReference>
<feature type="domain" description="CusB-like beta-barrel" evidence="6">
    <location>
        <begin position="259"/>
        <end position="335"/>
    </location>
</feature>
<evidence type="ECO:0000256" key="2">
    <source>
        <dbReference type="ARBA" id="ARBA00022448"/>
    </source>
</evidence>
<dbReference type="Pfam" id="PF25954">
    <property type="entry name" value="Beta-barrel_RND_2"/>
    <property type="match status" value="1"/>
</dbReference>
<evidence type="ECO:0008006" key="11">
    <source>
        <dbReference type="Google" id="ProtNLM"/>
    </source>
</evidence>